<sequence>MSTDLKVIWGANSSLAFWNHVSTDIISYERICTQNDRSYIFSASQLLSTTDNEQQRDTEMYPTKCHFHCSFGYFFIFFLYPLQTAPV</sequence>
<gene>
    <name evidence="1" type="ORF">L5515_011580</name>
</gene>
<evidence type="ECO:0000313" key="2">
    <source>
        <dbReference type="Proteomes" id="UP000829354"/>
    </source>
</evidence>
<evidence type="ECO:0000313" key="1">
    <source>
        <dbReference type="EMBL" id="UMM29005.1"/>
    </source>
</evidence>
<dbReference type="Proteomes" id="UP000829354">
    <property type="component" value="Chromosome IV"/>
</dbReference>
<proteinExistence type="predicted"/>
<keyword evidence="2" id="KW-1185">Reference proteome</keyword>
<dbReference type="EMBL" id="CP092623">
    <property type="protein sequence ID" value="UMM29005.1"/>
    <property type="molecule type" value="Genomic_DNA"/>
</dbReference>
<accession>A0AAE9EUN6</accession>
<organism evidence="1 2">
    <name type="scientific">Caenorhabditis briggsae</name>
    <dbReference type="NCBI Taxonomy" id="6238"/>
    <lineage>
        <taxon>Eukaryota</taxon>
        <taxon>Metazoa</taxon>
        <taxon>Ecdysozoa</taxon>
        <taxon>Nematoda</taxon>
        <taxon>Chromadorea</taxon>
        <taxon>Rhabditida</taxon>
        <taxon>Rhabditina</taxon>
        <taxon>Rhabditomorpha</taxon>
        <taxon>Rhabditoidea</taxon>
        <taxon>Rhabditidae</taxon>
        <taxon>Peloderinae</taxon>
        <taxon>Caenorhabditis</taxon>
    </lineage>
</organism>
<protein>
    <submittedName>
        <fullName evidence="1">Uncharacterized protein</fullName>
    </submittedName>
</protein>
<dbReference type="AlphaFoldDB" id="A0AAE9EUN6"/>
<reference evidence="1 2" key="1">
    <citation type="submission" date="2022-04" db="EMBL/GenBank/DDBJ databases">
        <title>Chromosome-level reference genomes for two strains of Caenorhabditis briggsae: an improved platform for comparative genomics.</title>
        <authorList>
            <person name="Stevens L."/>
            <person name="Andersen E."/>
        </authorList>
    </citation>
    <scope>NUCLEOTIDE SEQUENCE [LARGE SCALE GENOMIC DNA]</scope>
    <source>
        <strain evidence="1">VX34</strain>
        <tissue evidence="1">Whole-organism</tissue>
    </source>
</reference>
<name>A0AAE9EUN6_CAEBR</name>